<organism evidence="11 12">
    <name type="scientific">Aspergillus fijiensis CBS 313.89</name>
    <dbReference type="NCBI Taxonomy" id="1448319"/>
    <lineage>
        <taxon>Eukaryota</taxon>
        <taxon>Fungi</taxon>
        <taxon>Dikarya</taxon>
        <taxon>Ascomycota</taxon>
        <taxon>Pezizomycotina</taxon>
        <taxon>Eurotiomycetes</taxon>
        <taxon>Eurotiomycetidae</taxon>
        <taxon>Eurotiales</taxon>
        <taxon>Aspergillaceae</taxon>
        <taxon>Aspergillus</taxon>
    </lineage>
</organism>
<comment type="similarity">
    <text evidence="8">Belongs to the anthrone oxygenase family.</text>
</comment>
<dbReference type="RefSeq" id="XP_040803043.1">
    <property type="nucleotide sequence ID" value="XM_040942938.1"/>
</dbReference>
<dbReference type="VEuPathDB" id="FungiDB:BO72DRAFT_426094"/>
<evidence type="ECO:0000256" key="3">
    <source>
        <dbReference type="ARBA" id="ARBA00022692"/>
    </source>
</evidence>
<evidence type="ECO:0000259" key="10">
    <source>
        <dbReference type="Pfam" id="PF07110"/>
    </source>
</evidence>
<evidence type="ECO:0000256" key="2">
    <source>
        <dbReference type="ARBA" id="ARBA00005986"/>
    </source>
</evidence>
<dbReference type="GO" id="GO:0016020">
    <property type="term" value="C:membrane"/>
    <property type="evidence" value="ECO:0007669"/>
    <property type="project" value="UniProtKB-SubCell"/>
</dbReference>
<dbReference type="Proteomes" id="UP000249789">
    <property type="component" value="Unassembled WGS sequence"/>
</dbReference>
<gene>
    <name evidence="11" type="ORF">BO72DRAFT_426094</name>
</gene>
<dbReference type="Gene3D" id="3.30.70.100">
    <property type="match status" value="1"/>
</dbReference>
<dbReference type="OrthoDB" id="3454835at2759"/>
<dbReference type="Pfam" id="PF08592">
    <property type="entry name" value="Anthrone_oxy"/>
    <property type="match status" value="1"/>
</dbReference>
<evidence type="ECO:0000256" key="9">
    <source>
        <dbReference type="SAM" id="Phobius"/>
    </source>
</evidence>
<feature type="transmembrane region" description="Helical" evidence="9">
    <location>
        <begin position="244"/>
        <end position="265"/>
    </location>
</feature>
<evidence type="ECO:0000256" key="7">
    <source>
        <dbReference type="ARBA" id="ARBA00023136"/>
    </source>
</evidence>
<keyword evidence="6" id="KW-0503">Monooxygenase</keyword>
<keyword evidence="4 9" id="KW-1133">Transmembrane helix</keyword>
<dbReference type="InterPro" id="IPR013901">
    <property type="entry name" value="Anthrone_oxy"/>
</dbReference>
<evidence type="ECO:0000256" key="4">
    <source>
        <dbReference type="ARBA" id="ARBA00022989"/>
    </source>
</evidence>
<keyword evidence="5" id="KW-0560">Oxidoreductase</keyword>
<dbReference type="InterPro" id="IPR011008">
    <property type="entry name" value="Dimeric_a/b-barrel"/>
</dbReference>
<feature type="transmembrane region" description="Helical" evidence="9">
    <location>
        <begin position="304"/>
        <end position="323"/>
    </location>
</feature>
<name>A0A8G1RUA9_9EURO</name>
<proteinExistence type="inferred from homology"/>
<accession>A0A8G1RUA9</accession>
<dbReference type="InterPro" id="IPR009799">
    <property type="entry name" value="EthD_dom"/>
</dbReference>
<dbReference type="EMBL" id="KZ824635">
    <property type="protein sequence ID" value="RAK79033.1"/>
    <property type="molecule type" value="Genomic_DNA"/>
</dbReference>
<dbReference type="PANTHER" id="PTHR35042">
    <property type="entry name" value="ANTHRONE OXYGENASE ENCC"/>
    <property type="match status" value="1"/>
</dbReference>
<feature type="domain" description="EthD" evidence="10">
    <location>
        <begin position="27"/>
        <end position="123"/>
    </location>
</feature>
<sequence>MSLPILPRPADNSTAQSLCLTICGYRRPGMSEVDYRQHMTQVSAPMTADLMVKYGVKRWTMIHNTTESRALMDQLIDPQMANIADFDCFSQVVLHDLAGYKRLKEDSWYREHLVGDHEKFADTRRSMMTIGWVTEIVRDGQVVKHSTIPHPMVAPALRMRRRSSFDPHVAAVMTGSILTGAMLSLSFIAVPVLLDTTTHPPQLLHQWSRLHHYGHVVLPSTTILTGLLYIYAAVCYHQRSSRRWGALALAGVLTVAIAPFTWLVMAPTTHELFRLQAVTGQMELVGMAIGRAQALVSHWRNLHMVRSLFPLLGAIIGAVALVGS</sequence>
<feature type="transmembrane region" description="Helical" evidence="9">
    <location>
        <begin position="213"/>
        <end position="232"/>
    </location>
</feature>
<evidence type="ECO:0000256" key="6">
    <source>
        <dbReference type="ARBA" id="ARBA00023033"/>
    </source>
</evidence>
<reference evidence="11 12" key="1">
    <citation type="submission" date="2018-02" db="EMBL/GenBank/DDBJ databases">
        <title>The genomes of Aspergillus section Nigri reveals drivers in fungal speciation.</title>
        <authorList>
            <consortium name="DOE Joint Genome Institute"/>
            <person name="Vesth T.C."/>
            <person name="Nybo J."/>
            <person name="Theobald S."/>
            <person name="Brandl J."/>
            <person name="Frisvad J.C."/>
            <person name="Nielsen K.F."/>
            <person name="Lyhne E.K."/>
            <person name="Kogle M.E."/>
            <person name="Kuo A."/>
            <person name="Riley R."/>
            <person name="Clum A."/>
            <person name="Nolan M."/>
            <person name="Lipzen A."/>
            <person name="Salamov A."/>
            <person name="Henrissat B."/>
            <person name="Wiebenga A."/>
            <person name="De vries R.P."/>
            <person name="Grigoriev I.V."/>
            <person name="Mortensen U.H."/>
            <person name="Andersen M.R."/>
            <person name="Baker S.E."/>
        </authorList>
    </citation>
    <scope>NUCLEOTIDE SEQUENCE [LARGE SCALE GENOMIC DNA]</scope>
    <source>
        <strain evidence="11 12">CBS 313.89</strain>
    </source>
</reference>
<dbReference type="GO" id="GO:0004497">
    <property type="term" value="F:monooxygenase activity"/>
    <property type="evidence" value="ECO:0007669"/>
    <property type="project" value="UniProtKB-KW"/>
</dbReference>
<comment type="similarity">
    <text evidence="2">Belongs to the tpcK family.</text>
</comment>
<keyword evidence="3 9" id="KW-0812">Transmembrane</keyword>
<dbReference type="Pfam" id="PF07110">
    <property type="entry name" value="EthD"/>
    <property type="match status" value="1"/>
</dbReference>
<evidence type="ECO:0000313" key="11">
    <source>
        <dbReference type="EMBL" id="RAK79033.1"/>
    </source>
</evidence>
<protein>
    <recommendedName>
        <fullName evidence="10">EthD domain-containing protein</fullName>
    </recommendedName>
</protein>
<keyword evidence="12" id="KW-1185">Reference proteome</keyword>
<evidence type="ECO:0000256" key="5">
    <source>
        <dbReference type="ARBA" id="ARBA00023002"/>
    </source>
</evidence>
<evidence type="ECO:0000256" key="8">
    <source>
        <dbReference type="ARBA" id="ARBA00034313"/>
    </source>
</evidence>
<dbReference type="GeneID" id="63860271"/>
<dbReference type="PANTHER" id="PTHR35042:SF3">
    <property type="entry name" value="ANTHRONE OXYGENASE-RELATED"/>
    <property type="match status" value="1"/>
</dbReference>
<evidence type="ECO:0000256" key="1">
    <source>
        <dbReference type="ARBA" id="ARBA00004141"/>
    </source>
</evidence>
<keyword evidence="7 9" id="KW-0472">Membrane</keyword>
<comment type="subcellular location">
    <subcellularLocation>
        <location evidence="1">Membrane</location>
        <topology evidence="1">Multi-pass membrane protein</topology>
    </subcellularLocation>
</comment>
<evidence type="ECO:0000313" key="12">
    <source>
        <dbReference type="Proteomes" id="UP000249789"/>
    </source>
</evidence>
<dbReference type="AlphaFoldDB" id="A0A8G1RUA9"/>
<feature type="transmembrane region" description="Helical" evidence="9">
    <location>
        <begin position="169"/>
        <end position="193"/>
    </location>
</feature>
<dbReference type="SUPFAM" id="SSF54909">
    <property type="entry name" value="Dimeric alpha+beta barrel"/>
    <property type="match status" value="1"/>
</dbReference>